<dbReference type="InterPro" id="IPR017144">
    <property type="entry name" value="Xaa-Arg_dipeptidase"/>
</dbReference>
<dbReference type="NCBIfam" id="TIGR01891">
    <property type="entry name" value="amidohydrolases"/>
    <property type="match status" value="1"/>
</dbReference>
<dbReference type="PANTHER" id="PTHR30575:SF8">
    <property type="entry name" value="PEPTIDASE M20 DOMAIN-CONTAINING PROTEIN 2"/>
    <property type="match status" value="1"/>
</dbReference>
<dbReference type="VEuPathDB" id="FungiDB:BDV34DRAFT_229882"/>
<dbReference type="CDD" id="cd05672">
    <property type="entry name" value="M20_ACY1L2-like"/>
    <property type="match status" value="1"/>
</dbReference>
<dbReference type="AlphaFoldDB" id="A0A5N6D6F0"/>
<evidence type="ECO:0000313" key="4">
    <source>
        <dbReference type="EMBL" id="KAB8200835.1"/>
    </source>
</evidence>
<comment type="similarity">
    <text evidence="1 2">Belongs to the peptidase M20A family.</text>
</comment>
<evidence type="ECO:0000256" key="2">
    <source>
        <dbReference type="PIRNR" id="PIRNR037226"/>
    </source>
</evidence>
<organism evidence="4 5">
    <name type="scientific">Aspergillus parasiticus</name>
    <dbReference type="NCBI Taxonomy" id="5067"/>
    <lineage>
        <taxon>Eukaryota</taxon>
        <taxon>Fungi</taxon>
        <taxon>Dikarya</taxon>
        <taxon>Ascomycota</taxon>
        <taxon>Pezizomycotina</taxon>
        <taxon>Eurotiomycetes</taxon>
        <taxon>Eurotiomycetidae</taxon>
        <taxon>Eurotiales</taxon>
        <taxon>Aspergillaceae</taxon>
        <taxon>Aspergillus</taxon>
        <taxon>Aspergillus subgen. Circumdati</taxon>
    </lineage>
</organism>
<dbReference type="PIRSF" id="PIRSF037226">
    <property type="entry name" value="Amidohydrolase_ACY1L2_prd"/>
    <property type="match status" value="1"/>
</dbReference>
<name>A0A5N6D6F0_ASPPA</name>
<dbReference type="Pfam" id="PF01546">
    <property type="entry name" value="Peptidase_M20"/>
    <property type="match status" value="1"/>
</dbReference>
<protein>
    <recommendedName>
        <fullName evidence="2">Peptidase M20 domain-containing protein 2</fullName>
    </recommendedName>
</protein>
<sequence>MTEVKPSDETSAKLTDHTISAARAIIGAQLNDLGPSLRTDVNKVIHDNPELGYEEFIAHETLSSYLEERGFIVTRKAYGIDTSFEAEVGRGGRLVVFCAEYDALPGIGHACGHNLVATSSLAAFLGAARALVDLKIAGRVRILGTPAEEGGGGKVKLIEAGAFSPAEGIAGAFMIHPMSKESLGLGDFSGLAGWTLIASQKLRVEFNGKTAHAAGDPWNGRNALDAAVAAYNNVALLRQQIEPNERIHGVFEDGGTVPNVIPEYTRMNWCIRSSTMKRSNELLHRVKKCFEAGAEAAGCSINYIPSLTYMDLRVNDTLSEMYVKEMAALGENFLPREVQAKAFGSTDMGNVSYVVPSFHGAFTIPVSSGVACHNLDFATAAATDEAHSIAIKCAKGLAMLAIRVLVEDKVAVAARRDFENN</sequence>
<dbReference type="SUPFAM" id="SSF53187">
    <property type="entry name" value="Zn-dependent exopeptidases"/>
    <property type="match status" value="1"/>
</dbReference>
<dbReference type="FunFam" id="3.30.70.360:FF:000004">
    <property type="entry name" value="Peptidase M20 domain-containing protein 2"/>
    <property type="match status" value="1"/>
</dbReference>
<evidence type="ECO:0000256" key="1">
    <source>
        <dbReference type="ARBA" id="ARBA00006247"/>
    </source>
</evidence>
<gene>
    <name evidence="4" type="ORF">BDV34DRAFT_229882</name>
</gene>
<dbReference type="OMA" id="HYAITDT"/>
<dbReference type="EMBL" id="ML735033">
    <property type="protein sequence ID" value="KAB8200835.1"/>
    <property type="molecule type" value="Genomic_DNA"/>
</dbReference>
<dbReference type="SUPFAM" id="SSF55031">
    <property type="entry name" value="Bacterial exopeptidase dimerisation domain"/>
    <property type="match status" value="1"/>
</dbReference>
<accession>A0A5N6D6F0</accession>
<keyword evidence="5" id="KW-1185">Reference proteome</keyword>
<dbReference type="InterPro" id="IPR017439">
    <property type="entry name" value="Amidohydrolase"/>
</dbReference>
<dbReference type="Gene3D" id="3.40.630.10">
    <property type="entry name" value="Zn peptidases"/>
    <property type="match status" value="1"/>
</dbReference>
<dbReference type="Pfam" id="PF07687">
    <property type="entry name" value="M20_dimer"/>
    <property type="match status" value="1"/>
</dbReference>
<evidence type="ECO:0000259" key="3">
    <source>
        <dbReference type="Pfam" id="PF07687"/>
    </source>
</evidence>
<evidence type="ECO:0000313" key="5">
    <source>
        <dbReference type="Proteomes" id="UP000326532"/>
    </source>
</evidence>
<dbReference type="InterPro" id="IPR036264">
    <property type="entry name" value="Bact_exopeptidase_dim_dom"/>
</dbReference>
<dbReference type="Proteomes" id="UP000326532">
    <property type="component" value="Unassembled WGS sequence"/>
</dbReference>
<feature type="domain" description="Peptidase M20 dimerisation" evidence="3">
    <location>
        <begin position="202"/>
        <end position="294"/>
    </location>
</feature>
<dbReference type="InterPro" id="IPR011650">
    <property type="entry name" value="Peptidase_M20_dimer"/>
</dbReference>
<dbReference type="PANTHER" id="PTHR30575">
    <property type="entry name" value="PEPTIDASE M20"/>
    <property type="match status" value="1"/>
</dbReference>
<proteinExistence type="inferred from homology"/>
<reference evidence="4 5" key="1">
    <citation type="submission" date="2019-04" db="EMBL/GenBank/DDBJ databases">
        <title>Fungal friends and foes A comparative genomics study of 23 Aspergillus species from section Flavi.</title>
        <authorList>
            <consortium name="DOE Joint Genome Institute"/>
            <person name="Kjaerbolling I."/>
            <person name="Vesth T.C."/>
            <person name="Frisvad J.C."/>
            <person name="Nybo J.L."/>
            <person name="Theobald S."/>
            <person name="Kildgaard S."/>
            <person name="Petersen T.I."/>
            <person name="Kuo A."/>
            <person name="Sato A."/>
            <person name="Lyhne E.K."/>
            <person name="Kogle M.E."/>
            <person name="Wiebenga A."/>
            <person name="Kun R.S."/>
            <person name="Lubbers R.J."/>
            <person name="Makela M.R."/>
            <person name="Barry K."/>
            <person name="Chovatia M."/>
            <person name="Clum A."/>
            <person name="Daum C."/>
            <person name="Haridas S."/>
            <person name="He G."/>
            <person name="LaButti K."/>
            <person name="Lipzen A."/>
            <person name="Mondo S."/>
            <person name="Pangilinan J."/>
            <person name="Riley R."/>
            <person name="Salamov A."/>
            <person name="Simmons B.A."/>
            <person name="Magnuson J.K."/>
            <person name="Henrissat B."/>
            <person name="Mortensen U.H."/>
            <person name="Larsen T.O."/>
            <person name="De vries R.P."/>
            <person name="Grigoriev I.V."/>
            <person name="Machida M."/>
            <person name="Baker S.E."/>
            <person name="Andersen M.R."/>
        </authorList>
    </citation>
    <scope>NUCLEOTIDE SEQUENCE [LARGE SCALE GENOMIC DNA]</scope>
    <source>
        <strain evidence="4 5">CBS 117618</strain>
    </source>
</reference>
<dbReference type="GO" id="GO:0016805">
    <property type="term" value="F:dipeptidase activity"/>
    <property type="evidence" value="ECO:0007669"/>
    <property type="project" value="InterPro"/>
</dbReference>
<dbReference type="InterPro" id="IPR002933">
    <property type="entry name" value="Peptidase_M20"/>
</dbReference>
<dbReference type="InterPro" id="IPR052030">
    <property type="entry name" value="Peptidase_M20/M20A_hydrolases"/>
</dbReference>
<dbReference type="Gene3D" id="3.30.70.360">
    <property type="match status" value="1"/>
</dbReference>